<keyword evidence="8" id="KW-1185">Reference proteome</keyword>
<keyword evidence="1" id="KW-0378">Hydrolase</keyword>
<feature type="compositionally biased region" description="Polar residues" evidence="3">
    <location>
        <begin position="67"/>
        <end position="76"/>
    </location>
</feature>
<evidence type="ECO:0000259" key="4">
    <source>
        <dbReference type="PROSITE" id="PS50054"/>
    </source>
</evidence>
<gene>
    <name evidence="7" type="ORF">FDP41_011283</name>
</gene>
<dbReference type="InterPro" id="IPR016130">
    <property type="entry name" value="Tyr_Pase_AS"/>
</dbReference>
<evidence type="ECO:0000259" key="6">
    <source>
        <dbReference type="PROSITE" id="PS50056"/>
    </source>
</evidence>
<dbReference type="VEuPathDB" id="AmoebaDB:NF0095090"/>
<dbReference type="PROSITE" id="PS50055">
    <property type="entry name" value="TYR_PHOSPHATASE_PTP"/>
    <property type="match status" value="1"/>
</dbReference>
<dbReference type="GO" id="GO:0004725">
    <property type="term" value="F:protein tyrosine phosphatase activity"/>
    <property type="evidence" value="ECO:0007669"/>
    <property type="project" value="InterPro"/>
</dbReference>
<feature type="region of interest" description="Disordered" evidence="3">
    <location>
        <begin position="137"/>
        <end position="156"/>
    </location>
</feature>
<evidence type="ECO:0000256" key="2">
    <source>
        <dbReference type="ARBA" id="ARBA00022912"/>
    </source>
</evidence>
<dbReference type="Proteomes" id="UP000444721">
    <property type="component" value="Unassembled WGS sequence"/>
</dbReference>
<evidence type="ECO:0000256" key="1">
    <source>
        <dbReference type="ARBA" id="ARBA00022801"/>
    </source>
</evidence>
<organism evidence="7 8">
    <name type="scientific">Naegleria fowleri</name>
    <name type="common">Brain eating amoeba</name>
    <dbReference type="NCBI Taxonomy" id="5763"/>
    <lineage>
        <taxon>Eukaryota</taxon>
        <taxon>Discoba</taxon>
        <taxon>Heterolobosea</taxon>
        <taxon>Tetramitia</taxon>
        <taxon>Eutetramitia</taxon>
        <taxon>Vahlkampfiidae</taxon>
        <taxon>Naegleria</taxon>
    </lineage>
</organism>
<name>A0A6A5BW95_NAEFO</name>
<dbReference type="SMART" id="SM00195">
    <property type="entry name" value="DSPc"/>
    <property type="match status" value="1"/>
</dbReference>
<dbReference type="InterPro" id="IPR000340">
    <property type="entry name" value="Dual-sp_phosphatase_cat-dom"/>
</dbReference>
<dbReference type="FunFam" id="3.90.190.10:FF:000157">
    <property type="entry name" value="Protein-tyrosine phosphatase"/>
    <property type="match status" value="1"/>
</dbReference>
<evidence type="ECO:0000259" key="5">
    <source>
        <dbReference type="PROSITE" id="PS50055"/>
    </source>
</evidence>
<evidence type="ECO:0000313" key="7">
    <source>
        <dbReference type="EMBL" id="KAF0982353.1"/>
    </source>
</evidence>
<feature type="domain" description="Tyrosine-protein phosphatase" evidence="5">
    <location>
        <begin position="208"/>
        <end position="438"/>
    </location>
</feature>
<dbReference type="PROSITE" id="PS50056">
    <property type="entry name" value="TYR_PHOSPHATASE_2"/>
    <property type="match status" value="1"/>
</dbReference>
<reference evidence="7 8" key="1">
    <citation type="journal article" date="2019" name="Sci. Rep.">
        <title>Nanopore sequencing improves the draft genome of the human pathogenic amoeba Naegleria fowleri.</title>
        <authorList>
            <person name="Liechti N."/>
            <person name="Schurch N."/>
            <person name="Bruggmann R."/>
            <person name="Wittwer M."/>
        </authorList>
    </citation>
    <scope>NUCLEOTIDE SEQUENCE [LARGE SCALE GENOMIC DNA]</scope>
    <source>
        <strain evidence="7 8">ATCC 30894</strain>
    </source>
</reference>
<sequence length="639" mass="73154">MSHTPHSTKNSLSSRRNSRVVSSGPLGFVEHCVVPHAPSNNGFFISPSTVSTVHHHHHGTPKHEKPQQQSFTTPQNHTHKFACTRDTFLENTIIDTQNKIISSDTSTPNAELNEESSMEVLNNHTPLSSEDQYLQHYHHDSPAPAKPFSEKRYSKTSSSISSMKKYVISGGEIMNYTSPRNASTRNSLTKRKQNIMTEFHSLPSTLALVPITNSTTFFMKLHCSFCGGKNCKYENYLKTPPNETQLKEMHKSSNSNLLTTPRRRRKFWAIEGLNSHYVLDNIIASQRPSSRLVQKYHIIDQFKKHNIIAVVNLQERGEHPYCGDGILEKTGFSYDPEDDFMKHKISYYNFAFPDMSIPNFDEMIAIVKAMKMDSEKGKVMVHCHAGLGRTGLVICCYLLYTKHFFSSKKAIDFVRSKRPGSIQTKSQVKFVYDFFAYLTENRTIFVCKSLKSAMEKQRVIACGTEYLLLQRIPKIVHEICNKMSHIIFATQDLSQLLVDFFLLNPDSLFQKIETLKESLNHDDWTALRKCNSFPTLVYLLLEWFETCSEPVIFTKDLRQNSSDELGALLLSKNRIVEVEIVNALVKALSQLYRRLSHHSLVDSFILLIFSKMCKTLLDSKDVFFLSLQKQMKKGSTFKV</sequence>
<feature type="domain" description="Tyrosine specific protein phosphatases" evidence="6">
    <location>
        <begin position="361"/>
        <end position="429"/>
    </location>
</feature>
<dbReference type="Pfam" id="PF00782">
    <property type="entry name" value="DSPc"/>
    <property type="match status" value="1"/>
</dbReference>
<protein>
    <recommendedName>
        <fullName evidence="9">Phosphatidylinositol-3,4,5-trisphosphate 3-phosphatase</fullName>
    </recommendedName>
</protein>
<evidence type="ECO:0000313" key="8">
    <source>
        <dbReference type="Proteomes" id="UP000444721"/>
    </source>
</evidence>
<dbReference type="GeneID" id="68118498"/>
<dbReference type="PROSITE" id="PS50054">
    <property type="entry name" value="TYR_PHOSPHATASE_DUAL"/>
    <property type="match status" value="1"/>
</dbReference>
<feature type="compositionally biased region" description="Low complexity" evidence="3">
    <location>
        <begin position="10"/>
        <end position="21"/>
    </location>
</feature>
<dbReference type="PANTHER" id="PTHR23339">
    <property type="entry name" value="TYROSINE SPECIFIC PROTEIN PHOSPHATASE AND DUAL SPECIFICITY PROTEIN PHOSPHATASE"/>
    <property type="match status" value="1"/>
</dbReference>
<dbReference type="EMBL" id="VFQX01000009">
    <property type="protein sequence ID" value="KAF0982353.1"/>
    <property type="molecule type" value="Genomic_DNA"/>
</dbReference>
<proteinExistence type="predicted"/>
<dbReference type="InterPro" id="IPR003595">
    <property type="entry name" value="Tyr_Pase_cat"/>
</dbReference>
<dbReference type="InterPro" id="IPR029021">
    <property type="entry name" value="Prot-tyrosine_phosphatase-like"/>
</dbReference>
<accession>A0A6A5BW95</accession>
<dbReference type="InterPro" id="IPR050561">
    <property type="entry name" value="PTP"/>
</dbReference>
<dbReference type="PROSITE" id="PS00383">
    <property type="entry name" value="TYR_PHOSPHATASE_1"/>
    <property type="match status" value="1"/>
</dbReference>
<keyword evidence="2" id="KW-0904">Protein phosphatase</keyword>
<dbReference type="RefSeq" id="XP_044567066.1">
    <property type="nucleotide sequence ID" value="XM_044701674.1"/>
</dbReference>
<dbReference type="SUPFAM" id="SSF52799">
    <property type="entry name" value="(Phosphotyrosine protein) phosphatases II"/>
    <property type="match status" value="1"/>
</dbReference>
<comment type="caution">
    <text evidence="7">The sequence shown here is derived from an EMBL/GenBank/DDBJ whole genome shotgun (WGS) entry which is preliminary data.</text>
</comment>
<evidence type="ECO:0000256" key="3">
    <source>
        <dbReference type="SAM" id="MobiDB-lite"/>
    </source>
</evidence>
<dbReference type="InterPro" id="IPR000387">
    <property type="entry name" value="Tyr_Pase_dom"/>
</dbReference>
<dbReference type="SMART" id="SM00404">
    <property type="entry name" value="PTPc_motif"/>
    <property type="match status" value="1"/>
</dbReference>
<evidence type="ECO:0008006" key="9">
    <source>
        <dbReference type="Google" id="ProtNLM"/>
    </source>
</evidence>
<dbReference type="SMART" id="SM00194">
    <property type="entry name" value="PTPc"/>
    <property type="match status" value="1"/>
</dbReference>
<dbReference type="OrthoDB" id="2017893at2759"/>
<dbReference type="Gene3D" id="3.90.190.10">
    <property type="entry name" value="Protein tyrosine phosphatase superfamily"/>
    <property type="match status" value="1"/>
</dbReference>
<dbReference type="AlphaFoldDB" id="A0A6A5BW95"/>
<dbReference type="VEuPathDB" id="AmoebaDB:NfTy_020190"/>
<dbReference type="InterPro" id="IPR000242">
    <property type="entry name" value="PTP_cat"/>
</dbReference>
<feature type="domain" description="Tyrosine-protein phosphatase" evidence="4">
    <location>
        <begin position="274"/>
        <end position="440"/>
    </location>
</feature>
<feature type="region of interest" description="Disordered" evidence="3">
    <location>
        <begin position="51"/>
        <end position="76"/>
    </location>
</feature>
<dbReference type="VEuPathDB" id="AmoebaDB:FDP41_011283"/>
<feature type="region of interest" description="Disordered" evidence="3">
    <location>
        <begin position="1"/>
        <end position="21"/>
    </location>
</feature>
<dbReference type="InterPro" id="IPR020422">
    <property type="entry name" value="TYR_PHOSPHATASE_DUAL_dom"/>
</dbReference>